<evidence type="ECO:0000259" key="4">
    <source>
        <dbReference type="PROSITE" id="PS51084"/>
    </source>
</evidence>
<dbReference type="Pfam" id="PF01230">
    <property type="entry name" value="HIT"/>
    <property type="match status" value="1"/>
</dbReference>
<sequence>MVQCIFCDIVTKKEDAYIIFENEVVCCFLDKYPINKGHILVVPKKHYQEFNVVDNDSLTQIILTSQRVAIALENLLKTDGITIMQNNGIVKDVEHYHMHIIPRFLNDGFSWIEPGVSVSKDEFISLSHNLKEIMT</sequence>
<accession>A0A3D8PGB7</accession>
<name>A0A3D8PGB7_9BACI</name>
<dbReference type="PANTHER" id="PTHR46648:SF1">
    <property type="entry name" value="ADENOSINE 5'-MONOPHOSPHORAMIDASE HNT1"/>
    <property type="match status" value="1"/>
</dbReference>
<feature type="short sequence motif" description="Histidine triad motif" evidence="2 3">
    <location>
        <begin position="95"/>
        <end position="99"/>
    </location>
</feature>
<evidence type="ECO:0000256" key="2">
    <source>
        <dbReference type="PIRSR" id="PIRSR601310-3"/>
    </source>
</evidence>
<feature type="active site" description="Tele-AMP-histidine intermediate" evidence="1">
    <location>
        <position position="97"/>
    </location>
</feature>
<dbReference type="PRINTS" id="PR00332">
    <property type="entry name" value="HISTRIAD"/>
</dbReference>
<dbReference type="PANTHER" id="PTHR46648">
    <property type="entry name" value="HIT FAMILY PROTEIN 1"/>
    <property type="match status" value="1"/>
</dbReference>
<keyword evidence="6" id="KW-1185">Reference proteome</keyword>
<organism evidence="5 6">
    <name type="scientific">Oceanobacillus chungangensis</name>
    <dbReference type="NCBI Taxonomy" id="1229152"/>
    <lineage>
        <taxon>Bacteria</taxon>
        <taxon>Bacillati</taxon>
        <taxon>Bacillota</taxon>
        <taxon>Bacilli</taxon>
        <taxon>Bacillales</taxon>
        <taxon>Bacillaceae</taxon>
        <taxon>Oceanobacillus</taxon>
    </lineage>
</organism>
<feature type="domain" description="HIT" evidence="4">
    <location>
        <begin position="5"/>
        <end position="110"/>
    </location>
</feature>
<comment type="caution">
    <text evidence="5">The sequence shown here is derived from an EMBL/GenBank/DDBJ whole genome shotgun (WGS) entry which is preliminary data.</text>
</comment>
<dbReference type="Proteomes" id="UP000256520">
    <property type="component" value="Unassembled WGS sequence"/>
</dbReference>
<dbReference type="InterPro" id="IPR036265">
    <property type="entry name" value="HIT-like_sf"/>
</dbReference>
<evidence type="ECO:0000256" key="1">
    <source>
        <dbReference type="PIRSR" id="PIRSR601310-1"/>
    </source>
</evidence>
<dbReference type="InterPro" id="IPR011146">
    <property type="entry name" value="HIT-like"/>
</dbReference>
<dbReference type="InterPro" id="IPR001310">
    <property type="entry name" value="Histidine_triad_HIT"/>
</dbReference>
<evidence type="ECO:0000313" key="6">
    <source>
        <dbReference type="Proteomes" id="UP000256520"/>
    </source>
</evidence>
<dbReference type="AlphaFoldDB" id="A0A3D8PGB7"/>
<dbReference type="EMBL" id="PIOD01000026">
    <property type="protein sequence ID" value="RDW15124.1"/>
    <property type="molecule type" value="Genomic_DNA"/>
</dbReference>
<dbReference type="PROSITE" id="PS51084">
    <property type="entry name" value="HIT_2"/>
    <property type="match status" value="1"/>
</dbReference>
<dbReference type="GO" id="GO:0009117">
    <property type="term" value="P:nucleotide metabolic process"/>
    <property type="evidence" value="ECO:0007669"/>
    <property type="project" value="TreeGrafter"/>
</dbReference>
<evidence type="ECO:0000313" key="5">
    <source>
        <dbReference type="EMBL" id="RDW15124.1"/>
    </source>
</evidence>
<reference evidence="6" key="1">
    <citation type="submission" date="2017-11" db="EMBL/GenBank/DDBJ databases">
        <authorList>
            <person name="Zhu W."/>
        </authorList>
    </citation>
    <scope>NUCLEOTIDE SEQUENCE [LARGE SCALE GENOMIC DNA]</scope>
    <source>
        <strain evidence="6">CAU 1051</strain>
    </source>
</reference>
<dbReference type="RefSeq" id="WP_115751312.1">
    <property type="nucleotide sequence ID" value="NZ_PIOD01000026.1"/>
</dbReference>
<gene>
    <name evidence="5" type="ORF">CWR45_18325</name>
</gene>
<evidence type="ECO:0000256" key="3">
    <source>
        <dbReference type="PROSITE-ProRule" id="PRU00464"/>
    </source>
</evidence>
<dbReference type="Gene3D" id="3.30.428.10">
    <property type="entry name" value="HIT-like"/>
    <property type="match status" value="1"/>
</dbReference>
<proteinExistence type="predicted"/>
<dbReference type="SUPFAM" id="SSF54197">
    <property type="entry name" value="HIT-like"/>
    <property type="match status" value="1"/>
</dbReference>
<dbReference type="GO" id="GO:0003824">
    <property type="term" value="F:catalytic activity"/>
    <property type="evidence" value="ECO:0007669"/>
    <property type="project" value="InterPro"/>
</dbReference>
<dbReference type="OrthoDB" id="9784774at2"/>
<protein>
    <submittedName>
        <fullName evidence="5">HIT family protein</fullName>
    </submittedName>
</protein>